<evidence type="ECO:0000313" key="2">
    <source>
        <dbReference type="Proteomes" id="UP001596215"/>
    </source>
</evidence>
<dbReference type="RefSeq" id="WP_212708095.1">
    <property type="nucleotide sequence ID" value="NZ_BAAAFW010000091.1"/>
</dbReference>
<organism evidence="1 2">
    <name type="scientific">Tatumella punctata</name>
    <dbReference type="NCBI Taxonomy" id="399969"/>
    <lineage>
        <taxon>Bacteria</taxon>
        <taxon>Pseudomonadati</taxon>
        <taxon>Pseudomonadota</taxon>
        <taxon>Gammaproteobacteria</taxon>
        <taxon>Enterobacterales</taxon>
        <taxon>Erwiniaceae</taxon>
        <taxon>Tatumella</taxon>
    </lineage>
</organism>
<evidence type="ECO:0000313" key="1">
    <source>
        <dbReference type="EMBL" id="MFC6363008.1"/>
    </source>
</evidence>
<dbReference type="Proteomes" id="UP001596215">
    <property type="component" value="Unassembled WGS sequence"/>
</dbReference>
<comment type="caution">
    <text evidence="1">The sequence shown here is derived from an EMBL/GenBank/DDBJ whole genome shotgun (WGS) entry which is preliminary data.</text>
</comment>
<reference evidence="2" key="1">
    <citation type="journal article" date="2019" name="Int. J. Syst. Evol. Microbiol.">
        <title>The Global Catalogue of Microorganisms (GCM) 10K type strain sequencing project: providing services to taxonomists for standard genome sequencing and annotation.</title>
        <authorList>
            <consortium name="The Broad Institute Genomics Platform"/>
            <consortium name="The Broad Institute Genome Sequencing Center for Infectious Disease"/>
            <person name="Wu L."/>
            <person name="Ma J."/>
        </authorList>
    </citation>
    <scope>NUCLEOTIDE SEQUENCE [LARGE SCALE GENOMIC DNA]</scope>
    <source>
        <strain evidence="2">CGMCC 4.1530</strain>
    </source>
</reference>
<sequence length="59" mass="6481">MGRTLPQKPLKPNNACGDVLRKAGINPQPMSGTRYIRHCGDICYSQDTVSIGRALKSHK</sequence>
<accession>A0ABW1VST4</accession>
<dbReference type="EMBL" id="JBHSUC010000018">
    <property type="protein sequence ID" value="MFC6363008.1"/>
    <property type="molecule type" value="Genomic_DNA"/>
</dbReference>
<name>A0ABW1VST4_9GAMM</name>
<gene>
    <name evidence="1" type="ORF">ACFP73_13030</name>
</gene>
<proteinExistence type="predicted"/>
<keyword evidence="2" id="KW-1185">Reference proteome</keyword>
<protein>
    <submittedName>
        <fullName evidence="1">Uncharacterized protein</fullName>
    </submittedName>
</protein>